<dbReference type="PANTHER" id="PTHR43800:SF1">
    <property type="entry name" value="PEPTIDYL-LYSINE N-ACETYLTRANSFERASE YJAB"/>
    <property type="match status" value="1"/>
</dbReference>
<sequence length="143" mass="17087">MTLSKRKLQEKDYSKALEIWEESVIATHDFLKEKDRLELKNDIPNYFKMVEVYLWFNDQEIIGFSGTNNQNLEMLFIRPKYFNNGYGTEIVQYLIQENKIQYVDVNKDNQKAIKFYVKNGFEIFGESQKDDQGRGYPILHLKL</sequence>
<gene>
    <name evidence="4" type="ORF">I6J05_00435</name>
</gene>
<dbReference type="EMBL" id="CP068073">
    <property type="protein sequence ID" value="QQS82823.1"/>
    <property type="molecule type" value="Genomic_DNA"/>
</dbReference>
<dbReference type="SUPFAM" id="SSF55729">
    <property type="entry name" value="Acyl-CoA N-acyltransferases (Nat)"/>
    <property type="match status" value="1"/>
</dbReference>
<evidence type="ECO:0000313" key="4">
    <source>
        <dbReference type="EMBL" id="QQS82823.1"/>
    </source>
</evidence>
<dbReference type="Proteomes" id="UP000595942">
    <property type="component" value="Chromosome"/>
</dbReference>
<dbReference type="KEGG" id="scv:A4G25_05220"/>
<dbReference type="PROSITE" id="PS51186">
    <property type="entry name" value="GNAT"/>
    <property type="match status" value="1"/>
</dbReference>
<evidence type="ECO:0000256" key="1">
    <source>
        <dbReference type="ARBA" id="ARBA00022679"/>
    </source>
</evidence>
<name>A0AB37H9L5_9STAP</name>
<organism evidence="4 5">
    <name type="scientific">Staphylococcus condimenti</name>
    <dbReference type="NCBI Taxonomy" id="70255"/>
    <lineage>
        <taxon>Bacteria</taxon>
        <taxon>Bacillati</taxon>
        <taxon>Bacillota</taxon>
        <taxon>Bacilli</taxon>
        <taxon>Bacillales</taxon>
        <taxon>Staphylococcaceae</taxon>
        <taxon>Staphylococcus</taxon>
    </lineage>
</organism>
<accession>A0AB37H9L5</accession>
<dbReference type="GO" id="GO:0016747">
    <property type="term" value="F:acyltransferase activity, transferring groups other than amino-acyl groups"/>
    <property type="evidence" value="ECO:0007669"/>
    <property type="project" value="InterPro"/>
</dbReference>
<proteinExistence type="predicted"/>
<feature type="domain" description="N-acetyltransferase" evidence="3">
    <location>
        <begin position="3"/>
        <end position="143"/>
    </location>
</feature>
<keyword evidence="1" id="KW-0808">Transferase</keyword>
<dbReference type="InterPro" id="IPR016181">
    <property type="entry name" value="Acyl_CoA_acyltransferase"/>
</dbReference>
<dbReference type="Gene3D" id="3.40.630.30">
    <property type="match status" value="1"/>
</dbReference>
<dbReference type="CDD" id="cd04301">
    <property type="entry name" value="NAT_SF"/>
    <property type="match status" value="1"/>
</dbReference>
<dbReference type="Pfam" id="PF00583">
    <property type="entry name" value="Acetyltransf_1"/>
    <property type="match status" value="1"/>
</dbReference>
<protein>
    <submittedName>
        <fullName evidence="4">GNAT family N-acetyltransferase</fullName>
    </submittedName>
</protein>
<dbReference type="AlphaFoldDB" id="A0AB37H9L5"/>
<evidence type="ECO:0000256" key="2">
    <source>
        <dbReference type="ARBA" id="ARBA00023315"/>
    </source>
</evidence>
<keyword evidence="2" id="KW-0012">Acyltransferase</keyword>
<evidence type="ECO:0000259" key="3">
    <source>
        <dbReference type="PROSITE" id="PS51186"/>
    </source>
</evidence>
<dbReference type="PANTHER" id="PTHR43800">
    <property type="entry name" value="PEPTIDYL-LYSINE N-ACETYLTRANSFERASE YJAB"/>
    <property type="match status" value="1"/>
</dbReference>
<keyword evidence="5" id="KW-1185">Reference proteome</keyword>
<dbReference type="RefSeq" id="WP_047132901.1">
    <property type="nucleotide sequence ID" value="NZ_CP015114.1"/>
</dbReference>
<dbReference type="InterPro" id="IPR000182">
    <property type="entry name" value="GNAT_dom"/>
</dbReference>
<reference evidence="4 5" key="1">
    <citation type="submission" date="2021-01" db="EMBL/GenBank/DDBJ databases">
        <title>FDA dAtabase for Regulatory Grade micrObial Sequences (FDA-ARGOS): Supporting development and validation of Infectious Disease Dx tests.</title>
        <authorList>
            <person name="Sproer C."/>
            <person name="Gronow S."/>
            <person name="Severitt S."/>
            <person name="Schroder I."/>
            <person name="Tallon L."/>
            <person name="Sadzewicz L."/>
            <person name="Zhao X."/>
            <person name="Boylan J."/>
            <person name="Ott S."/>
            <person name="Bowen H."/>
            <person name="Vavikolanu K."/>
            <person name="Mehta A."/>
            <person name="Aluvathingal J."/>
            <person name="Nadendla S."/>
            <person name="Lowell S."/>
            <person name="Myers T."/>
            <person name="Yan Y."/>
            <person name="Sichtig H."/>
        </authorList>
    </citation>
    <scope>NUCLEOTIDE SEQUENCE [LARGE SCALE GENOMIC DNA]</scope>
    <source>
        <strain evidence="4 5">FDAARGOS_1148</strain>
    </source>
</reference>
<evidence type="ECO:0000313" key="5">
    <source>
        <dbReference type="Proteomes" id="UP000595942"/>
    </source>
</evidence>
<dbReference type="GeneID" id="93727259"/>